<dbReference type="EMBL" id="CAEFZW010000002">
    <property type="protein sequence ID" value="CAB4253202.1"/>
    <property type="molecule type" value="Genomic_DNA"/>
</dbReference>
<dbReference type="OrthoDB" id="420264at2759"/>
<feature type="domain" description="Deacetylase sirtuin-type" evidence="16">
    <location>
        <begin position="305"/>
        <end position="601"/>
    </location>
</feature>
<feature type="binding site" evidence="12">
    <location>
        <position position="440"/>
    </location>
    <ligand>
        <name>Zn(2+)</name>
        <dbReference type="ChEBI" id="CHEBI:29105"/>
    </ligand>
</feature>
<feature type="domain" description="HMG box" evidence="15">
    <location>
        <begin position="72"/>
        <end position="139"/>
    </location>
</feature>
<dbReference type="RefSeq" id="XP_041405240.1">
    <property type="nucleotide sequence ID" value="XM_041549306.1"/>
</dbReference>
<evidence type="ECO:0000256" key="8">
    <source>
        <dbReference type="ARBA" id="ARBA00023015"/>
    </source>
</evidence>
<proteinExistence type="inferred from homology"/>
<dbReference type="InterPro" id="IPR003000">
    <property type="entry name" value="Sirtuin"/>
</dbReference>
<dbReference type="AlphaFoldDB" id="A0A8H2VDB9"/>
<name>A0A8H2VDB9_9SACH</name>
<dbReference type="GO" id="GO:0046970">
    <property type="term" value="F:histone H4K16 deacetylase activity, NAD-dependent"/>
    <property type="evidence" value="ECO:0007669"/>
    <property type="project" value="TreeGrafter"/>
</dbReference>
<dbReference type="Gene3D" id="1.20.120.1710">
    <property type="match status" value="1"/>
</dbReference>
<evidence type="ECO:0000256" key="12">
    <source>
        <dbReference type="PROSITE-ProRule" id="PRU00236"/>
    </source>
</evidence>
<evidence type="ECO:0000256" key="1">
    <source>
        <dbReference type="ARBA" id="ARBA00001947"/>
    </source>
</evidence>
<dbReference type="InterPro" id="IPR007654">
    <property type="entry name" value="NAD-dep_histone_deAcase_SIR2_N"/>
</dbReference>
<evidence type="ECO:0000313" key="17">
    <source>
        <dbReference type="EMBL" id="CAB4253202.1"/>
    </source>
</evidence>
<dbReference type="GO" id="GO:0003677">
    <property type="term" value="F:DNA binding"/>
    <property type="evidence" value="ECO:0007669"/>
    <property type="project" value="UniProtKB-UniRule"/>
</dbReference>
<keyword evidence="7 12" id="KW-0862">Zinc</keyword>
<dbReference type="InterPro" id="IPR009071">
    <property type="entry name" value="HMG_box_dom"/>
</dbReference>
<keyword evidence="8" id="KW-0805">Transcription regulation</keyword>
<evidence type="ECO:0000256" key="4">
    <source>
        <dbReference type="ARBA" id="ARBA00022491"/>
    </source>
</evidence>
<comment type="subcellular location">
    <subcellularLocation>
        <location evidence="2">Nucleus</location>
    </subcellularLocation>
</comment>
<dbReference type="SUPFAM" id="SSF47095">
    <property type="entry name" value="HMG-box"/>
    <property type="match status" value="1"/>
</dbReference>
<evidence type="ECO:0000256" key="13">
    <source>
        <dbReference type="PROSITE-ProRule" id="PRU00267"/>
    </source>
</evidence>
<keyword evidence="11 13" id="KW-0539">Nucleus</keyword>
<dbReference type="InterPro" id="IPR026591">
    <property type="entry name" value="Sirtuin_cat_small_dom_sf"/>
</dbReference>
<protein>
    <submittedName>
        <fullName evidence="17">Similar to Saccharomyces cerevisiae YDL042C SIR2 Conserved NAD+ dependent histone deacetylase of the Sirtuin family involved in regulation of lifespan</fullName>
    </submittedName>
</protein>
<comment type="similarity">
    <text evidence="3">Belongs to the sirtuin family. Class I subfamily.</text>
</comment>
<organism evidence="17 18">
    <name type="scientific">Maudiozyma barnettii</name>
    <dbReference type="NCBI Taxonomy" id="61262"/>
    <lineage>
        <taxon>Eukaryota</taxon>
        <taxon>Fungi</taxon>
        <taxon>Dikarya</taxon>
        <taxon>Ascomycota</taxon>
        <taxon>Saccharomycotina</taxon>
        <taxon>Saccharomycetes</taxon>
        <taxon>Saccharomycetales</taxon>
        <taxon>Saccharomycetaceae</taxon>
        <taxon>Maudiozyma</taxon>
    </lineage>
</organism>
<feature type="region of interest" description="Disordered" evidence="14">
    <location>
        <begin position="1"/>
        <end position="26"/>
    </location>
</feature>
<dbReference type="InterPro" id="IPR029035">
    <property type="entry name" value="DHS-like_NAD/FAD-binding_dom"/>
</dbReference>
<evidence type="ECO:0000313" key="18">
    <source>
        <dbReference type="Proteomes" id="UP000644660"/>
    </source>
</evidence>
<dbReference type="Gene3D" id="3.30.1600.10">
    <property type="entry name" value="SIR2/SIRT2 'Small Domain"/>
    <property type="match status" value="1"/>
</dbReference>
<keyword evidence="9" id="KW-0520">NAD</keyword>
<dbReference type="InterPro" id="IPR036910">
    <property type="entry name" value="HMG_box_dom_sf"/>
</dbReference>
<keyword evidence="5" id="KW-0808">Transferase</keyword>
<dbReference type="GO" id="GO:0046872">
    <property type="term" value="F:metal ion binding"/>
    <property type="evidence" value="ECO:0007669"/>
    <property type="project" value="UniProtKB-KW"/>
</dbReference>
<sequence length="632" mass="71673">MATATPTSSTSTSNNTNDSKKRTNEDVIDNISLTKSSNNSLSINSPNEKNTINPKEINSAMRKKMKNAVSSVVGPRSAYAFFLKEHKDNIAKQFSNISKSEHRKLIPKVWNQLTSEERQKYQDKADLDKIRYTQEVDLKIIMEQNAAANIANAAAHAEKDDNPNKQIVNTNINHKISGPIAPNKPIGIAKNLVTNKYIFPKFTKDDTLNARMFLKFYGSRKFLDSYLPEELNSLYLYFLIRLLGFELKDNELTKSIYKAVQDEDVKVESSLIFVNIDDPLSKKQTIRLIKDLQRAINKVLSSRLRIVTFSTIDNFVTRLHSAKNIIILTGAGVSTSLGIPDFRSSEGFYSRVKYLGLNDPQDVFNYELFKKEPSIFYSIANMILPPENVYSPLHSFIKMLSDKGKLLRNYTQNIDNLESYAHIPADKLVHCHGSFASATCVTCDWKVSGSKIFKNIRNVELPICPNCYKERVKMMKLYNPYVNGSADINVNNKKFTSAEIETISNIKSYGVLKPDITFFGEPLPERFFQCLMADMHKCDLLICIGTSLKVAPVSDIVNMIPAQVPQVLINRDPVRHADFDLSLLGFCDDIAGLVTNRCGWKFNHKDWEKLSNGKYDISEQERGVYSVKRENN</sequence>
<evidence type="ECO:0000256" key="10">
    <source>
        <dbReference type="ARBA" id="ARBA00023163"/>
    </source>
</evidence>
<evidence type="ECO:0000256" key="6">
    <source>
        <dbReference type="ARBA" id="ARBA00022723"/>
    </source>
</evidence>
<feature type="binding site" evidence="12">
    <location>
        <position position="467"/>
    </location>
    <ligand>
        <name>Zn(2+)</name>
        <dbReference type="ChEBI" id="CHEBI:29105"/>
    </ligand>
</feature>
<dbReference type="Gene3D" id="3.40.50.1220">
    <property type="entry name" value="TPP-binding domain"/>
    <property type="match status" value="1"/>
</dbReference>
<dbReference type="PANTHER" id="PTHR11085:SF9">
    <property type="entry name" value="NAD-DEPENDENT PROTEIN DEACETYLASE SIRTUIN-1"/>
    <property type="match status" value="1"/>
</dbReference>
<evidence type="ECO:0000259" key="15">
    <source>
        <dbReference type="PROSITE" id="PS50118"/>
    </source>
</evidence>
<feature type="DNA-binding region" description="HMG box" evidence="13">
    <location>
        <begin position="72"/>
        <end position="139"/>
    </location>
</feature>
<keyword evidence="18" id="KW-1185">Reference proteome</keyword>
<dbReference type="Proteomes" id="UP000644660">
    <property type="component" value="Unassembled WGS sequence"/>
</dbReference>
<dbReference type="InterPro" id="IPR026590">
    <property type="entry name" value="Ssirtuin_cat_dom"/>
</dbReference>
<keyword evidence="10" id="KW-0804">Transcription</keyword>
<dbReference type="Pfam" id="PF09011">
    <property type="entry name" value="HMG_box_2"/>
    <property type="match status" value="1"/>
</dbReference>
<comment type="cofactor">
    <cofactor evidence="1">
        <name>Zn(2+)</name>
        <dbReference type="ChEBI" id="CHEBI:29105"/>
    </cofactor>
</comment>
<dbReference type="Pfam" id="PF04574">
    <property type="entry name" value="DUF592"/>
    <property type="match status" value="1"/>
</dbReference>
<gene>
    <name evidence="17" type="ORF">KABA2_02S14058</name>
</gene>
<comment type="caution">
    <text evidence="17">The sequence shown here is derived from an EMBL/GenBank/DDBJ whole genome shotgun (WGS) entry which is preliminary data.</text>
</comment>
<feature type="compositionally biased region" description="Low complexity" evidence="14">
    <location>
        <begin position="7"/>
        <end position="17"/>
    </location>
</feature>
<keyword evidence="13" id="KW-0238">DNA-binding</keyword>
<dbReference type="Pfam" id="PF02146">
    <property type="entry name" value="SIR2"/>
    <property type="match status" value="1"/>
</dbReference>
<dbReference type="GO" id="GO:0005634">
    <property type="term" value="C:nucleus"/>
    <property type="evidence" value="ECO:0007669"/>
    <property type="project" value="UniProtKB-SubCell"/>
</dbReference>
<accession>A0A8H2VDB9</accession>
<evidence type="ECO:0000259" key="16">
    <source>
        <dbReference type="PROSITE" id="PS50305"/>
    </source>
</evidence>
<reference evidence="17 18" key="1">
    <citation type="submission" date="2020-05" db="EMBL/GenBank/DDBJ databases">
        <authorList>
            <person name="Casaregola S."/>
            <person name="Devillers H."/>
            <person name="Grondin C."/>
        </authorList>
    </citation>
    <scope>NUCLEOTIDE SEQUENCE [LARGE SCALE GENOMIC DNA]</scope>
    <source>
        <strain evidence="17 18">CLIB 1767</strain>
    </source>
</reference>
<evidence type="ECO:0000256" key="2">
    <source>
        <dbReference type="ARBA" id="ARBA00004123"/>
    </source>
</evidence>
<dbReference type="InterPro" id="IPR050134">
    <property type="entry name" value="NAD-dep_sirtuin_deacylases"/>
</dbReference>
<dbReference type="GeneID" id="64856358"/>
<dbReference type="Gene3D" id="1.10.30.10">
    <property type="entry name" value="High mobility group box domain"/>
    <property type="match status" value="1"/>
</dbReference>
<feature type="active site" description="Proton acceptor" evidence="12">
    <location>
        <position position="432"/>
    </location>
</feature>
<dbReference type="SUPFAM" id="SSF52467">
    <property type="entry name" value="DHS-like NAD/FAD-binding domain"/>
    <property type="match status" value="1"/>
</dbReference>
<evidence type="ECO:0000256" key="7">
    <source>
        <dbReference type="ARBA" id="ARBA00022833"/>
    </source>
</evidence>
<dbReference type="CDD" id="cd00084">
    <property type="entry name" value="HMG-box_SF"/>
    <property type="match status" value="1"/>
</dbReference>
<feature type="binding site" evidence="12">
    <location>
        <position position="443"/>
    </location>
    <ligand>
        <name>Zn(2+)</name>
        <dbReference type="ChEBI" id="CHEBI:29105"/>
    </ligand>
</feature>
<evidence type="ECO:0000256" key="5">
    <source>
        <dbReference type="ARBA" id="ARBA00022679"/>
    </source>
</evidence>
<dbReference type="PANTHER" id="PTHR11085">
    <property type="entry name" value="NAD-DEPENDENT PROTEIN DEACYLASE SIRTUIN-5, MITOCHONDRIAL-RELATED"/>
    <property type="match status" value="1"/>
</dbReference>
<keyword evidence="6 12" id="KW-0479">Metal-binding</keyword>
<dbReference type="PROSITE" id="PS50118">
    <property type="entry name" value="HMG_BOX_2"/>
    <property type="match status" value="1"/>
</dbReference>
<evidence type="ECO:0000256" key="11">
    <source>
        <dbReference type="ARBA" id="ARBA00023242"/>
    </source>
</evidence>
<dbReference type="PROSITE" id="PS50305">
    <property type="entry name" value="SIRTUIN"/>
    <property type="match status" value="1"/>
</dbReference>
<dbReference type="SMART" id="SM00398">
    <property type="entry name" value="HMG"/>
    <property type="match status" value="1"/>
</dbReference>
<evidence type="ECO:0000256" key="9">
    <source>
        <dbReference type="ARBA" id="ARBA00023027"/>
    </source>
</evidence>
<feature type="binding site" evidence="12">
    <location>
        <position position="464"/>
    </location>
    <ligand>
        <name>Zn(2+)</name>
        <dbReference type="ChEBI" id="CHEBI:29105"/>
    </ligand>
</feature>
<evidence type="ECO:0000256" key="14">
    <source>
        <dbReference type="SAM" id="MobiDB-lite"/>
    </source>
</evidence>
<keyword evidence="4" id="KW-0678">Repressor</keyword>
<evidence type="ECO:0000256" key="3">
    <source>
        <dbReference type="ARBA" id="ARBA00006924"/>
    </source>
</evidence>
<dbReference type="GO" id="GO:0070403">
    <property type="term" value="F:NAD+ binding"/>
    <property type="evidence" value="ECO:0007669"/>
    <property type="project" value="InterPro"/>
</dbReference>